<evidence type="ECO:0000313" key="4">
    <source>
        <dbReference type="Proteomes" id="UP000469430"/>
    </source>
</evidence>
<dbReference type="RefSeq" id="WP_161390154.1">
    <property type="nucleotide sequence ID" value="NZ_JBHSCP010000001.1"/>
</dbReference>
<name>A0A6I4TTR4_9SPHN</name>
<sequence>MSLHDNQFNAATPGDTAPAGQPIFPPDARDIFAASYPEQPHLLHHQLRGHPLLELDALASLGEALPARSVEYNRGNLPIGVDGKPGSNGLSIGETIRNIDTSNSWAVLKNIEQEPAYAALLAELLAELEREITGKTGAMMKTQSFIFISSPNAVTPYHFDPEHNILLQLVGRKRMTVFPAGNPRFAPDAVHEAYHTGGGRELTWQDDLDAGGTPFDLSPGQAIYVPVMAPHYVRNGPARAISLSITWRSEWSFAEADARAFNKLLRRIGLNPQPPRRWPARNQAKALGWRLARRIPGLA</sequence>
<dbReference type="Pfam" id="PF13621">
    <property type="entry name" value="Cupin_8"/>
    <property type="match status" value="1"/>
</dbReference>
<evidence type="ECO:0000259" key="2">
    <source>
        <dbReference type="PROSITE" id="PS51184"/>
    </source>
</evidence>
<dbReference type="Gene3D" id="2.60.120.650">
    <property type="entry name" value="Cupin"/>
    <property type="match status" value="1"/>
</dbReference>
<dbReference type="InterPro" id="IPR003347">
    <property type="entry name" value="JmjC_dom"/>
</dbReference>
<dbReference type="PROSITE" id="PS51184">
    <property type="entry name" value="JMJC"/>
    <property type="match status" value="1"/>
</dbReference>
<feature type="domain" description="JmjC" evidence="2">
    <location>
        <begin position="103"/>
        <end position="264"/>
    </location>
</feature>
<dbReference type="PANTHER" id="PTHR12461:SF105">
    <property type="entry name" value="HYPOXIA-INDUCIBLE FACTOR 1-ALPHA INHIBITOR"/>
    <property type="match status" value="1"/>
</dbReference>
<keyword evidence="4" id="KW-1185">Reference proteome</keyword>
<dbReference type="OrthoDB" id="3776825at2"/>
<feature type="region of interest" description="Disordered" evidence="1">
    <location>
        <begin position="1"/>
        <end position="24"/>
    </location>
</feature>
<feature type="compositionally biased region" description="Polar residues" evidence="1">
    <location>
        <begin position="1"/>
        <end position="10"/>
    </location>
</feature>
<evidence type="ECO:0000313" key="3">
    <source>
        <dbReference type="EMBL" id="MXO98521.1"/>
    </source>
</evidence>
<dbReference type="SMART" id="SM00558">
    <property type="entry name" value="JmjC"/>
    <property type="match status" value="1"/>
</dbReference>
<comment type="caution">
    <text evidence="3">The sequence shown here is derived from an EMBL/GenBank/DDBJ whole genome shotgun (WGS) entry which is preliminary data.</text>
</comment>
<gene>
    <name evidence="3" type="ORF">GRI97_05910</name>
</gene>
<accession>A0A6I4TTR4</accession>
<evidence type="ECO:0000256" key="1">
    <source>
        <dbReference type="SAM" id="MobiDB-lite"/>
    </source>
</evidence>
<protein>
    <submittedName>
        <fullName evidence="3">Transcriptional regulator</fullName>
    </submittedName>
</protein>
<dbReference type="Proteomes" id="UP000469430">
    <property type="component" value="Unassembled WGS sequence"/>
</dbReference>
<organism evidence="3 4">
    <name type="scientific">Croceibacterium xixiisoli</name>
    <dbReference type="NCBI Taxonomy" id="1476466"/>
    <lineage>
        <taxon>Bacteria</taxon>
        <taxon>Pseudomonadati</taxon>
        <taxon>Pseudomonadota</taxon>
        <taxon>Alphaproteobacteria</taxon>
        <taxon>Sphingomonadales</taxon>
        <taxon>Erythrobacteraceae</taxon>
        <taxon>Croceibacterium</taxon>
    </lineage>
</organism>
<dbReference type="SUPFAM" id="SSF51197">
    <property type="entry name" value="Clavaminate synthase-like"/>
    <property type="match status" value="1"/>
</dbReference>
<dbReference type="PANTHER" id="PTHR12461">
    <property type="entry name" value="HYPOXIA-INDUCIBLE FACTOR 1 ALPHA INHIBITOR-RELATED"/>
    <property type="match status" value="1"/>
</dbReference>
<dbReference type="InterPro" id="IPR041667">
    <property type="entry name" value="Cupin_8"/>
</dbReference>
<proteinExistence type="predicted"/>
<reference evidence="3 4" key="1">
    <citation type="submission" date="2019-12" db="EMBL/GenBank/DDBJ databases">
        <title>Genomic-based taxomic classification of the family Erythrobacteraceae.</title>
        <authorList>
            <person name="Xu L."/>
        </authorList>
    </citation>
    <scope>NUCLEOTIDE SEQUENCE [LARGE SCALE GENOMIC DNA]</scope>
    <source>
        <strain evidence="3 4">S36</strain>
    </source>
</reference>
<dbReference type="AlphaFoldDB" id="A0A6I4TTR4"/>
<dbReference type="EMBL" id="WTYJ01000001">
    <property type="protein sequence ID" value="MXO98521.1"/>
    <property type="molecule type" value="Genomic_DNA"/>
</dbReference>